<accession>A0AAE6HYN0</accession>
<evidence type="ECO:0000313" key="2">
    <source>
        <dbReference type="EMBL" id="QDO72747.1"/>
    </source>
</evidence>
<reference evidence="2 3" key="1">
    <citation type="journal article" date="2020" name="Acta Virol.">
        <title>Identification of Pistacia-associated flexivirus 1, a putative mycovirus of the family Gammaflexiviridae, in the mastic tree (Pistacia lentiscus) transcriptome.</title>
        <authorList>
            <person name="Park D."/>
            <person name="Goh C.J."/>
            <person name="Lee J.S."/>
            <person name="Sebastiani F."/>
            <person name="Hahn Y."/>
        </authorList>
    </citation>
    <scope>NUCLEOTIDE SEQUENCE [LARGE SCALE GENOMIC DNA]</scope>
    <source>
        <strain evidence="2">Pisle</strain>
    </source>
</reference>
<name>A0AAE6HYN0_9VIRU</name>
<sequence length="326" mass="36109">MAELSFPVVCTQGHEARSLTSPEELATHHASAHPNVSINDYRNSLRSSGRGSDRINAPPPPPVFNNPLHAWGLNVSNFTAYSSDDVSSGSELSVRLLQEFFDAYGRSFSPPMPIDTAALLLDFFLYCLFNAATNDASPTGSFVLRESDGPRQQKIRWTAFFAAAQDHFDPAGYAFTPRRMMRTCEPAFWELWQNSEVKALDRVRSEGTPISRQWRLPNGKHPPAYALVPQLFTSHLTNDERACRKSHQATITKLSTAAARPEYEGLDPENTVVASDVERQALEHRSLDLQNKTAGLRNRGGLGSGNAPRADPVLEAMYDSRHGQGR</sequence>
<dbReference type="Proteomes" id="UP000829869">
    <property type="component" value="Segment"/>
</dbReference>
<feature type="region of interest" description="Disordered" evidence="1">
    <location>
        <begin position="17"/>
        <end position="58"/>
    </location>
</feature>
<protein>
    <submittedName>
        <fullName evidence="2">Uncharacterized protein</fullName>
    </submittedName>
</protein>
<keyword evidence="3" id="KW-1185">Reference proteome</keyword>
<evidence type="ECO:0000313" key="3">
    <source>
        <dbReference type="Proteomes" id="UP000829869"/>
    </source>
</evidence>
<proteinExistence type="predicted"/>
<dbReference type="EMBL" id="MK605686">
    <property type="protein sequence ID" value="QDO72747.1"/>
    <property type="molecule type" value="Genomic_RNA"/>
</dbReference>
<feature type="compositionally biased region" description="Polar residues" evidence="1">
    <location>
        <begin position="34"/>
        <end position="50"/>
    </location>
</feature>
<evidence type="ECO:0000256" key="1">
    <source>
        <dbReference type="SAM" id="MobiDB-lite"/>
    </source>
</evidence>
<organism evidence="2 3">
    <name type="scientific">Entoleuca gammaflexivirus 2</name>
    <dbReference type="NCBI Taxonomy" id="2086642"/>
    <lineage>
        <taxon>Viruses</taxon>
        <taxon>Riboviria</taxon>
        <taxon>Orthornavirae</taxon>
        <taxon>Kitrinoviricota</taxon>
        <taxon>Alsuviricetes</taxon>
        <taxon>Tymovirales</taxon>
        <taxon>Gammaflexiviridae</taxon>
        <taxon>Xylavirus</taxon>
        <taxon>Xylavirus duoentoleucae</taxon>
        <taxon>Xylavirus EntGFV-2</taxon>
    </lineage>
</organism>